<dbReference type="Pfam" id="PF01610">
    <property type="entry name" value="DDE_Tnp_ISL3"/>
    <property type="match status" value="1"/>
</dbReference>
<keyword evidence="3" id="KW-1185">Reference proteome</keyword>
<feature type="domain" description="Transposase IS204/IS1001/IS1096/IS1165 DDE" evidence="1">
    <location>
        <begin position="4"/>
        <end position="66"/>
    </location>
</feature>
<evidence type="ECO:0000313" key="2">
    <source>
        <dbReference type="EMBL" id="WAA09873.1"/>
    </source>
</evidence>
<name>A0A9E8RWB0_9BACI</name>
<gene>
    <name evidence="2" type="ORF">OE104_00370</name>
</gene>
<dbReference type="AlphaFoldDB" id="A0A9E8RWB0"/>
<dbReference type="Proteomes" id="UP001164718">
    <property type="component" value="Chromosome"/>
</dbReference>
<dbReference type="InterPro" id="IPR002560">
    <property type="entry name" value="Transposase_DDE"/>
</dbReference>
<sequence>MESFYPVVEELVISEMIQAIETFRNWQVEMLNSLLNGHSDGFLEGMNNTTKVIKRNGYGYKNFKRF</sequence>
<dbReference type="RefSeq" id="WP_275417655.1">
    <property type="nucleotide sequence ID" value="NZ_CP106878.1"/>
</dbReference>
<dbReference type="KEGG" id="faf:OE104_00370"/>
<evidence type="ECO:0000259" key="1">
    <source>
        <dbReference type="Pfam" id="PF01610"/>
    </source>
</evidence>
<organism evidence="2 3">
    <name type="scientific">Fervidibacillus albus</name>
    <dbReference type="NCBI Taxonomy" id="2980026"/>
    <lineage>
        <taxon>Bacteria</taxon>
        <taxon>Bacillati</taxon>
        <taxon>Bacillota</taxon>
        <taxon>Bacilli</taxon>
        <taxon>Bacillales</taxon>
        <taxon>Bacillaceae</taxon>
        <taxon>Fervidibacillus</taxon>
    </lineage>
</organism>
<accession>A0A9E8RWB0</accession>
<evidence type="ECO:0000313" key="3">
    <source>
        <dbReference type="Proteomes" id="UP001164718"/>
    </source>
</evidence>
<dbReference type="EMBL" id="CP106878">
    <property type="protein sequence ID" value="WAA09873.1"/>
    <property type="molecule type" value="Genomic_DNA"/>
</dbReference>
<proteinExistence type="predicted"/>
<protein>
    <submittedName>
        <fullName evidence="2">Transposase</fullName>
    </submittedName>
</protein>
<reference evidence="2" key="1">
    <citation type="submission" date="2022-09" db="EMBL/GenBank/DDBJ databases">
        <title>Complete Genomes of Fervidibacillus albus and Fervidibacillus halotolerans isolated from tidal flat sediments.</title>
        <authorList>
            <person name="Kwon K.K."/>
            <person name="Yang S.-H."/>
            <person name="Park M.J."/>
            <person name="Oh H.-M."/>
        </authorList>
    </citation>
    <scope>NUCLEOTIDE SEQUENCE</scope>
    <source>
        <strain evidence="2">MEBiC13591</strain>
    </source>
</reference>